<keyword evidence="3" id="KW-1185">Reference proteome</keyword>
<evidence type="ECO:0000313" key="2">
    <source>
        <dbReference type="EMBL" id="CAK0899332.1"/>
    </source>
</evidence>
<sequence>MTAASSSSTGGAFDPFGDPAAGCEPYWYQGYPSAYYGQSHVDFRRKCRDFVETEIKPYLDGWIERREAYPLSLHAKSLEAGLPTAGLAKDVQSRYPAAILPDGGFDPFHELIYPTTGSGGPRRCDGPVTAQLHGAAPDPLCRIAHGAGSSGGRRAGGPQEHQPGHF</sequence>
<dbReference type="Gene3D" id="1.10.540.10">
    <property type="entry name" value="Acyl-CoA dehydrogenase/oxidase, N-terminal domain"/>
    <property type="match status" value="1"/>
</dbReference>
<protein>
    <submittedName>
        <fullName evidence="2">Uncharacterized protein</fullName>
    </submittedName>
</protein>
<proteinExistence type="predicted"/>
<feature type="region of interest" description="Disordered" evidence="1">
    <location>
        <begin position="144"/>
        <end position="166"/>
    </location>
</feature>
<accession>A0ABN9XLY0</accession>
<reference evidence="2" key="1">
    <citation type="submission" date="2023-10" db="EMBL/GenBank/DDBJ databases">
        <authorList>
            <person name="Chen Y."/>
            <person name="Shah S."/>
            <person name="Dougan E. K."/>
            <person name="Thang M."/>
            <person name="Chan C."/>
        </authorList>
    </citation>
    <scope>NUCLEOTIDE SEQUENCE [LARGE SCALE GENOMIC DNA]</scope>
</reference>
<evidence type="ECO:0000256" key="1">
    <source>
        <dbReference type="SAM" id="MobiDB-lite"/>
    </source>
</evidence>
<gene>
    <name evidence="2" type="ORF">PCOR1329_LOCUS76864</name>
</gene>
<dbReference type="EMBL" id="CAUYUJ010020586">
    <property type="protein sequence ID" value="CAK0899332.1"/>
    <property type="molecule type" value="Genomic_DNA"/>
</dbReference>
<dbReference type="Proteomes" id="UP001189429">
    <property type="component" value="Unassembled WGS sequence"/>
</dbReference>
<name>A0ABN9XLY0_9DINO</name>
<dbReference type="InterPro" id="IPR037069">
    <property type="entry name" value="AcylCoA_DH/ox_N_sf"/>
</dbReference>
<evidence type="ECO:0000313" key="3">
    <source>
        <dbReference type="Proteomes" id="UP001189429"/>
    </source>
</evidence>
<organism evidence="2 3">
    <name type="scientific">Prorocentrum cordatum</name>
    <dbReference type="NCBI Taxonomy" id="2364126"/>
    <lineage>
        <taxon>Eukaryota</taxon>
        <taxon>Sar</taxon>
        <taxon>Alveolata</taxon>
        <taxon>Dinophyceae</taxon>
        <taxon>Prorocentrales</taxon>
        <taxon>Prorocentraceae</taxon>
        <taxon>Prorocentrum</taxon>
    </lineage>
</organism>
<comment type="caution">
    <text evidence="2">The sequence shown here is derived from an EMBL/GenBank/DDBJ whole genome shotgun (WGS) entry which is preliminary data.</text>
</comment>